<proteinExistence type="predicted"/>
<feature type="domain" description="Halobacterial output" evidence="1">
    <location>
        <begin position="21"/>
        <end position="90"/>
    </location>
</feature>
<evidence type="ECO:0000313" key="3">
    <source>
        <dbReference type="EMBL" id="EMA28628.1"/>
    </source>
</evidence>
<dbReference type="Pfam" id="PF18545">
    <property type="entry name" value="HalOD1"/>
    <property type="match status" value="1"/>
</dbReference>
<organism evidence="3 4">
    <name type="scientific">Natronobacterium lacisalsi AJ5</name>
    <dbReference type="NCBI Taxonomy" id="358396"/>
    <lineage>
        <taxon>Archaea</taxon>
        <taxon>Methanobacteriati</taxon>
        <taxon>Methanobacteriota</taxon>
        <taxon>Stenosarchaea group</taxon>
        <taxon>Halobacteria</taxon>
        <taxon>Halobacteriales</taxon>
        <taxon>Natrialbaceae</taxon>
        <taxon>Natronobacterium</taxon>
    </lineage>
</organism>
<gene>
    <name evidence="3" type="ORF">C445_18436</name>
    <name evidence="2" type="ORF">CHINAEXTREME_09865</name>
</gene>
<sequence>MTGPIDSVDEDIVAQQRLETEQETPATQIVEIVAELEGADPMNVSPIYNCIDSLIGDLFSSPPPEEADATVTFSYLGYRIRVEQDGTTTVFQGSEA</sequence>
<dbReference type="Proteomes" id="UP000186547">
    <property type="component" value="Chromosome"/>
</dbReference>
<dbReference type="STRING" id="358396.CHINAEXTREME_09865"/>
<reference evidence="2" key="3">
    <citation type="submission" date="2017-01" db="EMBL/GenBank/DDBJ databases">
        <authorList>
            <person name="Mah S.A."/>
            <person name="Swanson W.J."/>
            <person name="Moy G.W."/>
            <person name="Vacquier V.D."/>
        </authorList>
    </citation>
    <scope>NUCLEOTIDE SEQUENCE</scope>
    <source>
        <strain evidence="2">AJ5</strain>
    </source>
</reference>
<reference evidence="3 4" key="2">
    <citation type="journal article" date="2014" name="PLoS Genet.">
        <title>Phylogenetically driven sequencing of extremely halophilic archaea reveals strategies for static and dynamic osmo-response.</title>
        <authorList>
            <person name="Becker E.A."/>
            <person name="Seitzer P.M."/>
            <person name="Tritt A."/>
            <person name="Larsen D."/>
            <person name="Krusor M."/>
            <person name="Yao A.I."/>
            <person name="Wu D."/>
            <person name="Madern D."/>
            <person name="Eisen J.A."/>
            <person name="Darling A.E."/>
            <person name="Facciotti M.T."/>
        </authorList>
    </citation>
    <scope>NUCLEOTIDE SEQUENCE [LARGE SCALE GENOMIC DNA]</scope>
    <source>
        <strain evidence="3 4">AJ5</strain>
    </source>
</reference>
<accession>M0L681</accession>
<dbReference type="eggNOG" id="arCOG08928">
    <property type="taxonomic scope" value="Archaea"/>
</dbReference>
<protein>
    <recommendedName>
        <fullName evidence="1">Halobacterial output domain-containing protein</fullName>
    </recommendedName>
</protein>
<dbReference type="KEGG" id="hlc:CHINAEXTREME09865"/>
<dbReference type="Proteomes" id="UP000011555">
    <property type="component" value="Unassembled WGS sequence"/>
</dbReference>
<keyword evidence="4" id="KW-1185">Reference proteome</keyword>
<evidence type="ECO:0000259" key="1">
    <source>
        <dbReference type="Pfam" id="PF18545"/>
    </source>
</evidence>
<dbReference type="EMBL" id="AOLZ01000073">
    <property type="protein sequence ID" value="EMA28628.1"/>
    <property type="molecule type" value="Genomic_DNA"/>
</dbReference>
<dbReference type="AlphaFoldDB" id="M0L681"/>
<dbReference type="EMBL" id="CP019285">
    <property type="protein sequence ID" value="APW98072.1"/>
    <property type="molecule type" value="Genomic_DNA"/>
</dbReference>
<reference evidence="2 5" key="1">
    <citation type="journal article" date="2011" name="J. Bacteriol.">
        <title>Genome sequence of Halobiforma lacisalsi AJ5, an extremely halophilic archaeon which harbors a bop gene.</title>
        <authorList>
            <person name="Jiang X."/>
            <person name="Wang S."/>
            <person name="Cheng H."/>
            <person name="Huo Y."/>
            <person name="Zhang X."/>
            <person name="Zhu X."/>
            <person name="Han X."/>
            <person name="Ni P."/>
            <person name="Wu M."/>
        </authorList>
    </citation>
    <scope>NUCLEOTIDE SEQUENCE [LARGE SCALE GENOMIC DNA]</scope>
    <source>
        <strain evidence="2 5">AJ5</strain>
    </source>
</reference>
<dbReference type="InterPro" id="IPR040624">
    <property type="entry name" value="HalOD1"/>
</dbReference>
<evidence type="ECO:0000313" key="4">
    <source>
        <dbReference type="Proteomes" id="UP000011555"/>
    </source>
</evidence>
<evidence type="ECO:0000313" key="2">
    <source>
        <dbReference type="EMBL" id="APW98072.1"/>
    </source>
</evidence>
<dbReference type="RefSeq" id="WP_007143374.1">
    <property type="nucleotide sequence ID" value="NZ_AOLZ01000073.1"/>
</dbReference>
<evidence type="ECO:0000313" key="5">
    <source>
        <dbReference type="Proteomes" id="UP000186547"/>
    </source>
</evidence>
<dbReference type="GeneID" id="30921431"/>
<name>M0L681_NATLA</name>